<dbReference type="GO" id="GO:0052689">
    <property type="term" value="F:carboxylic ester hydrolase activity"/>
    <property type="evidence" value="ECO:0007669"/>
    <property type="project" value="UniProtKB-KW"/>
</dbReference>
<dbReference type="PATRIC" id="fig|1288963.3.peg.1488"/>
<dbReference type="Gene3D" id="3.40.50.1820">
    <property type="entry name" value="alpha/beta hydrolase"/>
    <property type="match status" value="1"/>
</dbReference>
<dbReference type="AlphaFoldDB" id="R7ZUY4"/>
<reference evidence="5 6" key="1">
    <citation type="submission" date="2013-02" db="EMBL/GenBank/DDBJ databases">
        <title>A novel strain isolated from Lonar lake, Maharashtra, India.</title>
        <authorList>
            <person name="Singh A."/>
        </authorList>
    </citation>
    <scope>NUCLEOTIDE SEQUENCE [LARGE SCALE GENOMIC DNA]</scope>
    <source>
        <strain evidence="5 6">AK24</strain>
    </source>
</reference>
<dbReference type="PANTHER" id="PTHR22946">
    <property type="entry name" value="DIENELACTONE HYDROLASE DOMAIN-CONTAINING PROTEIN-RELATED"/>
    <property type="match status" value="1"/>
</dbReference>
<evidence type="ECO:0000313" key="6">
    <source>
        <dbReference type="Proteomes" id="UP000013909"/>
    </source>
</evidence>
<accession>R7ZUY4</accession>
<keyword evidence="1" id="KW-0719">Serine esterase</keyword>
<evidence type="ECO:0000259" key="4">
    <source>
        <dbReference type="Pfam" id="PF22244"/>
    </source>
</evidence>
<dbReference type="SUPFAM" id="SSF53474">
    <property type="entry name" value="alpha/beta-Hydrolases"/>
    <property type="match status" value="1"/>
</dbReference>
<keyword evidence="3" id="KW-0378">Hydrolase</keyword>
<dbReference type="EMBL" id="AQHR01000044">
    <property type="protein sequence ID" value="EON77956.1"/>
    <property type="molecule type" value="Genomic_DNA"/>
</dbReference>
<dbReference type="Pfam" id="PF22244">
    <property type="entry name" value="GCE_fung"/>
    <property type="match status" value="1"/>
</dbReference>
<feature type="domain" description="4-O-methyl-glucuronoyl methylesterase-like" evidence="4">
    <location>
        <begin position="580"/>
        <end position="692"/>
    </location>
</feature>
<dbReference type="PANTHER" id="PTHR22946:SF0">
    <property type="entry name" value="DIENELACTONE HYDROLASE DOMAIN-CONTAINING PROTEIN"/>
    <property type="match status" value="1"/>
</dbReference>
<evidence type="ECO:0000256" key="3">
    <source>
        <dbReference type="ARBA" id="ARBA00022801"/>
    </source>
</evidence>
<dbReference type="STRING" id="1232681.ADIS_1495"/>
<comment type="caution">
    <text evidence="5">The sequence shown here is derived from an EMBL/GenBank/DDBJ whole genome shotgun (WGS) entry which is preliminary data.</text>
</comment>
<evidence type="ECO:0000313" key="5">
    <source>
        <dbReference type="EMBL" id="EON77956.1"/>
    </source>
</evidence>
<keyword evidence="6" id="KW-1185">Reference proteome</keyword>
<evidence type="ECO:0000256" key="2">
    <source>
        <dbReference type="ARBA" id="ARBA00022729"/>
    </source>
</evidence>
<gene>
    <name evidence="5" type="ORF">ADIS_1495</name>
</gene>
<dbReference type="InterPro" id="IPR050261">
    <property type="entry name" value="FrsA_esterase"/>
</dbReference>
<evidence type="ECO:0000256" key="1">
    <source>
        <dbReference type="ARBA" id="ARBA00022487"/>
    </source>
</evidence>
<dbReference type="Proteomes" id="UP000013909">
    <property type="component" value="Unassembled WGS sequence"/>
</dbReference>
<name>R7ZUY4_9BACT</name>
<dbReference type="InterPro" id="IPR029058">
    <property type="entry name" value="AB_hydrolase_fold"/>
</dbReference>
<keyword evidence="2" id="KW-0732">Signal</keyword>
<dbReference type="InterPro" id="IPR054579">
    <property type="entry name" value="GCE-like_dom"/>
</dbReference>
<organism evidence="5 6">
    <name type="scientific">Lunatimonas lonarensis</name>
    <dbReference type="NCBI Taxonomy" id="1232681"/>
    <lineage>
        <taxon>Bacteria</taxon>
        <taxon>Pseudomonadati</taxon>
        <taxon>Bacteroidota</taxon>
        <taxon>Cytophagia</taxon>
        <taxon>Cytophagales</taxon>
        <taxon>Cyclobacteriaceae</taxon>
    </lineage>
</organism>
<sequence length="764" mass="84458">MDATPPVGSYLAYDQMEKAGELGLRARGIILQGAGLPIVLCAIDWIGIANESQDYFKSVLASAAGTIPSRVSVHTVHQHDAPISDFTAERLLLADGLEPLSYEGSFQREFGIKLGQVVRNAFYHMLPVTHIGNGEALVRDVASNRRIIGPDGKALHSRTSATRDASIRAYPEGLIDPVVSLLSFWNEETPLAVLSYYAVHPQSYYLTKVANPDFPGLARYLRQLEVPDALHVHFNGAGANVTAGKYNDGAKENRLILAQRLAAGMKQAWDHTVKTPISAEEVSWQVVNVDLPIAASVAQIADEMKSKDMRWRTNYVQKLAWKERMEAGFSNPISCLYLGNTRVLNLPGELFVEYQLAAKAHNPHLKVHMAAYADYGPFYIGTTKSYDEGGYEAITSPTTAEAEPIIRSAISSLLDHQPNLIPRTASNRSLKAETHDVSNLIQWQEKREEVLKNMEKIMGPLPSREALAPPSVDYLDTLATEGFIRYTIAYEAHPGFRVPAFLYIPTNTKPLGIPAILALHSTGDPGKKIVDGQTPMENRAVARELATRGYVVLAPDYPSFGDLSDHDFSTDGFESATMLAIWNHMRGVDLLQELPEVDATRIGVIGHSLGGHNAIFVGAFDERIQVIVSSCGWTPFDYYDIGEEASKRYGGRLGPWAQDRYMPRIREYLPTGKLPFDFPDILATLVPRAFFSNSPMGDANFSVEGVKQGIQEVKPLFEFLDIPGNLEVHFPDAGHDFPADTRVAAYMFMDHHLNFKPKNKDIIP</sequence>
<protein>
    <recommendedName>
        <fullName evidence="4">4-O-methyl-glucuronoyl methylesterase-like domain-containing protein</fullName>
    </recommendedName>
</protein>
<proteinExistence type="predicted"/>